<dbReference type="InterPro" id="IPR044275">
    <property type="entry name" value="KRP"/>
</dbReference>
<dbReference type="Gramene" id="Kaladp0076s0379.1.v1.1">
    <property type="protein sequence ID" value="Kaladp0076s0379.1.v1.1"/>
    <property type="gene ID" value="Kaladp0076s0379.v1.1"/>
</dbReference>
<evidence type="ECO:0000256" key="4">
    <source>
        <dbReference type="ARBA" id="ARBA00023306"/>
    </source>
</evidence>
<dbReference type="AlphaFoldDB" id="A0A7N0UN36"/>
<organism evidence="7 8">
    <name type="scientific">Kalanchoe fedtschenkoi</name>
    <name type="common">Lavender scallops</name>
    <name type="synonym">South American air plant</name>
    <dbReference type="NCBI Taxonomy" id="63787"/>
    <lineage>
        <taxon>Eukaryota</taxon>
        <taxon>Viridiplantae</taxon>
        <taxon>Streptophyta</taxon>
        <taxon>Embryophyta</taxon>
        <taxon>Tracheophyta</taxon>
        <taxon>Spermatophyta</taxon>
        <taxon>Magnoliopsida</taxon>
        <taxon>eudicotyledons</taxon>
        <taxon>Gunneridae</taxon>
        <taxon>Pentapetalae</taxon>
        <taxon>Saxifragales</taxon>
        <taxon>Crassulaceae</taxon>
        <taxon>Kalanchoe</taxon>
    </lineage>
</organism>
<dbReference type="GO" id="GO:0004861">
    <property type="term" value="F:cyclin-dependent protein serine/threonine kinase inhibitor activity"/>
    <property type="evidence" value="ECO:0007669"/>
    <property type="project" value="InterPro"/>
</dbReference>
<evidence type="ECO:0000256" key="3">
    <source>
        <dbReference type="ARBA" id="ARBA00023013"/>
    </source>
</evidence>
<protein>
    <recommendedName>
        <fullName evidence="6">Cyclin-dependent kinase inhibitor domain-containing protein</fullName>
    </recommendedName>
</protein>
<dbReference type="Gene3D" id="4.10.365.10">
    <property type="entry name" value="p27"/>
    <property type="match status" value="1"/>
</dbReference>
<sequence>MGKYMKKFTAKSDVAAMETPLCTTGVRTRAKTLALQKLQQHKPPLPVPADPVPDESSYLQLRSRRLLKLKPLRQSGNPEFDSCPNFTSRRAGSSPGPKKGNEGSGSVIEELEIGDPDASFAENDLDFEAGQIRASRESTPCNSVRGSDSFGTPGSTTRSPHLSLPRARVQNAAQRVMPTASEIEEFFALAEQHQQRIFLEKYNFDVVSGRPMPGRYEWVPVNP</sequence>
<feature type="region of interest" description="Disordered" evidence="5">
    <location>
        <begin position="38"/>
        <end position="105"/>
    </location>
</feature>
<reference evidence="7" key="1">
    <citation type="submission" date="2021-01" db="UniProtKB">
        <authorList>
            <consortium name="EnsemblPlants"/>
        </authorList>
    </citation>
    <scope>IDENTIFICATION</scope>
</reference>
<evidence type="ECO:0000256" key="2">
    <source>
        <dbReference type="ARBA" id="ARBA00010274"/>
    </source>
</evidence>
<feature type="domain" description="Cyclin-dependent kinase inhibitor" evidence="6">
    <location>
        <begin position="176"/>
        <end position="221"/>
    </location>
</feature>
<dbReference type="InterPro" id="IPR003175">
    <property type="entry name" value="CDI_dom"/>
</dbReference>
<dbReference type="PANTHER" id="PTHR46776">
    <property type="entry name" value="CYCLIN-DEPENDENT KINASE INHIBITOR 4-RELATED"/>
    <property type="match status" value="1"/>
</dbReference>
<evidence type="ECO:0000313" key="8">
    <source>
        <dbReference type="Proteomes" id="UP000594263"/>
    </source>
</evidence>
<evidence type="ECO:0000256" key="5">
    <source>
        <dbReference type="SAM" id="MobiDB-lite"/>
    </source>
</evidence>
<dbReference type="GO" id="GO:0005654">
    <property type="term" value="C:nucleoplasm"/>
    <property type="evidence" value="ECO:0007669"/>
    <property type="project" value="UniProtKB-SubCell"/>
</dbReference>
<comment type="similarity">
    <text evidence="2">Belongs to the CDI family. ICK/KRP subfamily.</text>
</comment>
<keyword evidence="3" id="KW-0649">Protein kinase inhibitor</keyword>
<dbReference type="InterPro" id="IPR044898">
    <property type="entry name" value="CDI_dom_sf"/>
</dbReference>
<accession>A0A7N0UN36</accession>
<dbReference type="Pfam" id="PF02234">
    <property type="entry name" value="CDI"/>
    <property type="match status" value="1"/>
</dbReference>
<dbReference type="Proteomes" id="UP000594263">
    <property type="component" value="Unplaced"/>
</dbReference>
<dbReference type="OMA" id="ASTHETK"/>
<comment type="subcellular location">
    <subcellularLocation>
        <location evidence="1">Nucleus</location>
        <location evidence="1">Nucleoplasm</location>
    </subcellularLocation>
</comment>
<feature type="region of interest" description="Disordered" evidence="5">
    <location>
        <begin position="135"/>
        <end position="162"/>
    </location>
</feature>
<keyword evidence="8" id="KW-1185">Reference proteome</keyword>
<feature type="compositionally biased region" description="Basic residues" evidence="5">
    <location>
        <begin position="62"/>
        <end position="71"/>
    </location>
</feature>
<feature type="compositionally biased region" description="Polar residues" evidence="5">
    <location>
        <begin position="137"/>
        <end position="160"/>
    </location>
</feature>
<evidence type="ECO:0000313" key="7">
    <source>
        <dbReference type="EnsemblPlants" id="Kaladp0076s0379.1.v1.1"/>
    </source>
</evidence>
<dbReference type="EnsemblPlants" id="Kaladp0076s0379.1.v1.1">
    <property type="protein sequence ID" value="Kaladp0076s0379.1.v1.1"/>
    <property type="gene ID" value="Kaladp0076s0379.v1.1"/>
</dbReference>
<dbReference type="GO" id="GO:0051726">
    <property type="term" value="P:regulation of cell cycle"/>
    <property type="evidence" value="ECO:0007669"/>
    <property type="project" value="InterPro"/>
</dbReference>
<evidence type="ECO:0000259" key="6">
    <source>
        <dbReference type="Pfam" id="PF02234"/>
    </source>
</evidence>
<proteinExistence type="inferred from homology"/>
<keyword evidence="4" id="KW-0131">Cell cycle</keyword>
<dbReference type="PIRSF" id="PIRSF017811">
    <property type="entry name" value="CDK_inhib_pln"/>
    <property type="match status" value="1"/>
</dbReference>
<name>A0A7N0UN36_KALFE</name>
<evidence type="ECO:0000256" key="1">
    <source>
        <dbReference type="ARBA" id="ARBA00004642"/>
    </source>
</evidence>